<dbReference type="RefSeq" id="WP_142660892.1">
    <property type="nucleotide sequence ID" value="NZ_CABFVA020000116.1"/>
</dbReference>
<proteinExistence type="predicted"/>
<dbReference type="Proteomes" id="UP000334923">
    <property type="component" value="Unassembled WGS sequence"/>
</dbReference>
<protein>
    <submittedName>
        <fullName evidence="2">Uncharacterized protein</fullName>
    </submittedName>
</protein>
<gene>
    <name evidence="2" type="ORF">MAMT_02058</name>
</gene>
<dbReference type="OrthoDB" id="183129at2"/>
<dbReference type="AlphaFoldDB" id="A0A5E6MEV4"/>
<evidence type="ECO:0000313" key="2">
    <source>
        <dbReference type="EMBL" id="VVM08017.1"/>
    </source>
</evidence>
<sequence>MADSQSAPPEKPAPSDPFAWIDKWISPETLGMASHSARDWVYRLYPLTARSGVEVQWKKDHCWWVALFPKRREFSYLCAAGSLLNHTRKPFRLLDVRLISSLAGTDLCYRSILSPQEPANRDIEVPPQGALDLSLEIGIPGPPPTASTDFWVAFSLRSEGKLSVPVHLVLRPLATVFGEIELPQEPGFQISDPTEKNVASVLQFELVELRTRGPGQLGTVSAPRENGEAGAVSKDREPGQLPSQQVVSPNAEALLGLYSRLSTEEERASFRAALCQRLQTQRGYGAIAYLILLVLFGMGSLSEGLAAAQAGLSGDSLALFGIRRLLVLLLKWEWRAFSDSLLDDAERFVCQLGDPFRTTERIAAIRTQRLSAPEEGSHSSS</sequence>
<reference evidence="2 3" key="1">
    <citation type="submission" date="2019-09" db="EMBL/GenBank/DDBJ databases">
        <authorList>
            <person name="Cremers G."/>
        </authorList>
    </citation>
    <scope>NUCLEOTIDE SEQUENCE [LARGE SCALE GENOMIC DNA]</scope>
    <source>
        <strain evidence="2">4A</strain>
    </source>
</reference>
<evidence type="ECO:0000313" key="3">
    <source>
        <dbReference type="Proteomes" id="UP000334923"/>
    </source>
</evidence>
<evidence type="ECO:0000256" key="1">
    <source>
        <dbReference type="SAM" id="MobiDB-lite"/>
    </source>
</evidence>
<accession>A0A5E6MEV4</accession>
<keyword evidence="3" id="KW-1185">Reference proteome</keyword>
<feature type="region of interest" description="Disordered" evidence="1">
    <location>
        <begin position="215"/>
        <end position="243"/>
    </location>
</feature>
<name>A0A5E6MEV4_9BACT</name>
<organism evidence="2 3">
    <name type="scientific">Methylacidimicrobium tartarophylax</name>
    <dbReference type="NCBI Taxonomy" id="1041768"/>
    <lineage>
        <taxon>Bacteria</taxon>
        <taxon>Pseudomonadati</taxon>
        <taxon>Verrucomicrobiota</taxon>
        <taxon>Methylacidimicrobium</taxon>
    </lineage>
</organism>
<dbReference type="EMBL" id="CABFVA020000116">
    <property type="protein sequence ID" value="VVM08017.1"/>
    <property type="molecule type" value="Genomic_DNA"/>
</dbReference>